<evidence type="ECO:0000256" key="1">
    <source>
        <dbReference type="SAM" id="MobiDB-lite"/>
    </source>
</evidence>
<feature type="region of interest" description="Disordered" evidence="1">
    <location>
        <begin position="389"/>
        <end position="446"/>
    </location>
</feature>
<protein>
    <submittedName>
        <fullName evidence="2">Uncharacterized protein</fullName>
    </submittedName>
</protein>
<gene>
    <name evidence="2" type="ORF">PCL_04040</name>
</gene>
<feature type="compositionally biased region" description="Polar residues" evidence="1">
    <location>
        <begin position="27"/>
        <end position="41"/>
    </location>
</feature>
<feature type="region of interest" description="Disordered" evidence="1">
    <location>
        <begin position="1"/>
        <end position="92"/>
    </location>
</feature>
<name>A0A2U3EQR9_PURLI</name>
<evidence type="ECO:0000313" key="2">
    <source>
        <dbReference type="EMBL" id="PWI76846.1"/>
    </source>
</evidence>
<comment type="caution">
    <text evidence="2">The sequence shown here is derived from an EMBL/GenBank/DDBJ whole genome shotgun (WGS) entry which is preliminary data.</text>
</comment>
<feature type="region of interest" description="Disordered" evidence="1">
    <location>
        <begin position="108"/>
        <end position="273"/>
    </location>
</feature>
<organism evidence="2 3">
    <name type="scientific">Purpureocillium lilacinum</name>
    <name type="common">Paecilomyces lilacinus</name>
    <dbReference type="NCBI Taxonomy" id="33203"/>
    <lineage>
        <taxon>Eukaryota</taxon>
        <taxon>Fungi</taxon>
        <taxon>Dikarya</taxon>
        <taxon>Ascomycota</taxon>
        <taxon>Pezizomycotina</taxon>
        <taxon>Sordariomycetes</taxon>
        <taxon>Hypocreomycetidae</taxon>
        <taxon>Hypocreales</taxon>
        <taxon>Ophiocordycipitaceae</taxon>
        <taxon>Purpureocillium</taxon>
    </lineage>
</organism>
<sequence>MASFARSFKPPASYLSPVRRPGMPGRTISNSSDLSLTSNASGPPADDNSREQSVSAPGTPYLSGPEDEQRASSTKTPPKTARRAALGPGNTDADLAAALGRCQSVILARPGGSREAAAAAPRRSTMTPQTAHPPHTHTAQRTKPCQPCSKSPPFRVPLPRTGAQPSRDSPDGFPFHSSRSASHSRPIAIELPKLKKLASPSSVRTPPEPLSARGDLPGGYFPNHEDPKNRVHRPHPFTNANDPRNPFILSDSAAMQADRRMPTSHPGLSSAMAAPANLPVSSYLAPGFHDAPVPMGKYYPSNYERSTRSSGQRQARHPESLPSSIKSDSQVPQYTGAETPEAETRRKMQQYQRDMIAQAAMALGGSSKAAKTGATVALNGIPLKDSWYTSSPHKPASPRLDPLGSPGPVTPMDLDASRVSYLDKGLDRLSRDGMPLPGAPVGPRSM</sequence>
<accession>A0A2U3EQR9</accession>
<reference evidence="2 3" key="1">
    <citation type="journal article" date="2016" name="Front. Microbiol.">
        <title>Genome and transcriptome sequences reveal the specific parasitism of the nematophagous Purpureocillium lilacinum 36-1.</title>
        <authorList>
            <person name="Xie J."/>
            <person name="Li S."/>
            <person name="Mo C."/>
            <person name="Xiao X."/>
            <person name="Peng D."/>
            <person name="Wang G."/>
            <person name="Xiao Y."/>
        </authorList>
    </citation>
    <scope>NUCLEOTIDE SEQUENCE [LARGE SCALE GENOMIC DNA]</scope>
    <source>
        <strain evidence="2 3">36-1</strain>
    </source>
</reference>
<feature type="region of interest" description="Disordered" evidence="1">
    <location>
        <begin position="294"/>
        <end position="350"/>
    </location>
</feature>
<feature type="compositionally biased region" description="Low complexity" evidence="1">
    <location>
        <begin position="108"/>
        <end position="133"/>
    </location>
</feature>
<proteinExistence type="predicted"/>
<dbReference type="AlphaFoldDB" id="A0A2U3EQR9"/>
<dbReference type="Proteomes" id="UP000245956">
    <property type="component" value="Unassembled WGS sequence"/>
</dbReference>
<dbReference type="EMBL" id="LCWV01000001">
    <property type="protein sequence ID" value="PWI76846.1"/>
    <property type="molecule type" value="Genomic_DNA"/>
</dbReference>
<feature type="compositionally biased region" description="Polar residues" evidence="1">
    <location>
        <begin position="321"/>
        <end position="333"/>
    </location>
</feature>
<evidence type="ECO:0000313" key="3">
    <source>
        <dbReference type="Proteomes" id="UP000245956"/>
    </source>
</evidence>